<comment type="similarity">
    <text evidence="1">Belongs to the Lgt family.</text>
</comment>
<gene>
    <name evidence="8" type="primary">lgt</name>
    <name evidence="8" type="ORF">H0S81_07225</name>
</gene>
<name>A0A931GE38_9BACT</name>
<evidence type="ECO:0000313" key="8">
    <source>
        <dbReference type="EMBL" id="MBG0779702.1"/>
    </source>
</evidence>
<keyword evidence="3 8" id="KW-0808">Transferase</keyword>
<evidence type="ECO:0000256" key="5">
    <source>
        <dbReference type="ARBA" id="ARBA00022989"/>
    </source>
</evidence>
<organism evidence="8 9">
    <name type="scientific">Desulfotignum balticum</name>
    <dbReference type="NCBI Taxonomy" id="115781"/>
    <lineage>
        <taxon>Bacteria</taxon>
        <taxon>Pseudomonadati</taxon>
        <taxon>Thermodesulfobacteriota</taxon>
        <taxon>Desulfobacteria</taxon>
        <taxon>Desulfobacterales</taxon>
        <taxon>Desulfobacteraceae</taxon>
        <taxon>Desulfotignum</taxon>
    </lineage>
</organism>
<keyword evidence="5 7" id="KW-1133">Transmembrane helix</keyword>
<dbReference type="GO" id="GO:0042158">
    <property type="term" value="P:lipoprotein biosynthetic process"/>
    <property type="evidence" value="ECO:0007669"/>
    <property type="project" value="InterPro"/>
</dbReference>
<protein>
    <submittedName>
        <fullName evidence="8">Prolipoprotein diacylglyceryl transferase</fullName>
    </submittedName>
</protein>
<dbReference type="GO" id="GO:0008961">
    <property type="term" value="F:phosphatidylglycerol-prolipoprotein diacylglyceryl transferase activity"/>
    <property type="evidence" value="ECO:0007669"/>
    <property type="project" value="InterPro"/>
</dbReference>
<feature type="transmembrane region" description="Helical" evidence="7">
    <location>
        <begin position="191"/>
        <end position="209"/>
    </location>
</feature>
<feature type="transmembrane region" description="Helical" evidence="7">
    <location>
        <begin position="229"/>
        <end position="248"/>
    </location>
</feature>
<feature type="transmembrane region" description="Helical" evidence="7">
    <location>
        <begin position="85"/>
        <end position="104"/>
    </location>
</feature>
<dbReference type="PANTHER" id="PTHR30589">
    <property type="entry name" value="PROLIPOPROTEIN DIACYLGLYCERYL TRANSFERASE"/>
    <property type="match status" value="1"/>
</dbReference>
<feature type="non-terminal residue" evidence="8">
    <location>
        <position position="1"/>
    </location>
</feature>
<feature type="transmembrane region" description="Helical" evidence="7">
    <location>
        <begin position="46"/>
        <end position="65"/>
    </location>
</feature>
<dbReference type="HAMAP" id="MF_01147">
    <property type="entry name" value="Lgt"/>
    <property type="match status" value="1"/>
</dbReference>
<dbReference type="EMBL" id="JACCQK010000412">
    <property type="protein sequence ID" value="MBG0779702.1"/>
    <property type="molecule type" value="Genomic_DNA"/>
</dbReference>
<evidence type="ECO:0000256" key="6">
    <source>
        <dbReference type="ARBA" id="ARBA00023136"/>
    </source>
</evidence>
<evidence type="ECO:0000256" key="3">
    <source>
        <dbReference type="ARBA" id="ARBA00022679"/>
    </source>
</evidence>
<keyword evidence="2" id="KW-1003">Cell membrane</keyword>
<dbReference type="InterPro" id="IPR001640">
    <property type="entry name" value="Lgt"/>
</dbReference>
<sequence length="254" mass="28412">PILVHFGSFTLYTYGFFLAMGFLAAVWFSKRNARFYDLKPDDISDLFFVILISGIVGARLLYVIINFDDFKASPLDIFKLWNGGLVFFGGFMGAVAASIVTIRIKNLPFFKTADTIAPGVALGHGIGRLGCFFAGCCYGRQCDLPIAVQFSHPDSLAPLHVPLHPTQIYMVAANLILFLILIFLQRRKRFHGMILLSYIILYSVFRFIIEFFRGDFRGDFYFEFLSVSQGIGILAIVIAVAAMVKLALSSRGDR</sequence>
<dbReference type="NCBIfam" id="TIGR00544">
    <property type="entry name" value="lgt"/>
    <property type="match status" value="1"/>
</dbReference>
<dbReference type="Proteomes" id="UP000706172">
    <property type="component" value="Unassembled WGS sequence"/>
</dbReference>
<keyword evidence="6 7" id="KW-0472">Membrane</keyword>
<dbReference type="GO" id="GO:0005886">
    <property type="term" value="C:plasma membrane"/>
    <property type="evidence" value="ECO:0007669"/>
    <property type="project" value="InterPro"/>
</dbReference>
<accession>A0A931GE38</accession>
<evidence type="ECO:0000256" key="7">
    <source>
        <dbReference type="SAM" id="Phobius"/>
    </source>
</evidence>
<evidence type="ECO:0000256" key="2">
    <source>
        <dbReference type="ARBA" id="ARBA00022475"/>
    </source>
</evidence>
<keyword evidence="4 7" id="KW-0812">Transmembrane</keyword>
<evidence type="ECO:0000313" key="9">
    <source>
        <dbReference type="Proteomes" id="UP000706172"/>
    </source>
</evidence>
<feature type="transmembrane region" description="Helical" evidence="7">
    <location>
        <begin position="6"/>
        <end position="26"/>
    </location>
</feature>
<evidence type="ECO:0000256" key="1">
    <source>
        <dbReference type="ARBA" id="ARBA00007150"/>
    </source>
</evidence>
<dbReference type="AlphaFoldDB" id="A0A931GE38"/>
<reference evidence="8" key="1">
    <citation type="submission" date="2020-07" db="EMBL/GenBank/DDBJ databases">
        <title>Severe corrosion of carbon steel in oil field produced water can be linked to methanogenic archaea containing a special type of NiFe hydrogenase.</title>
        <authorList>
            <person name="Lahme S."/>
            <person name="Mand J."/>
            <person name="Longwell J."/>
            <person name="Smith R."/>
            <person name="Enning D."/>
        </authorList>
    </citation>
    <scope>NUCLEOTIDE SEQUENCE</scope>
    <source>
        <strain evidence="8">MIC098Bin6</strain>
    </source>
</reference>
<proteinExistence type="inferred from homology"/>
<comment type="caution">
    <text evidence="8">The sequence shown here is derived from an EMBL/GenBank/DDBJ whole genome shotgun (WGS) entry which is preliminary data.</text>
</comment>
<feature type="transmembrane region" description="Helical" evidence="7">
    <location>
        <begin position="166"/>
        <end position="184"/>
    </location>
</feature>
<dbReference type="Pfam" id="PF01790">
    <property type="entry name" value="LGT"/>
    <property type="match status" value="1"/>
</dbReference>
<dbReference type="PANTHER" id="PTHR30589:SF0">
    <property type="entry name" value="PHOSPHATIDYLGLYCEROL--PROLIPOPROTEIN DIACYLGLYCERYL TRANSFERASE"/>
    <property type="match status" value="1"/>
</dbReference>
<evidence type="ECO:0000256" key="4">
    <source>
        <dbReference type="ARBA" id="ARBA00022692"/>
    </source>
</evidence>